<gene>
    <name evidence="4" type="ORF">HanXRQr2_Chr15g0688991</name>
</gene>
<reference evidence="4" key="1">
    <citation type="journal article" date="2017" name="Nature">
        <title>The sunflower genome provides insights into oil metabolism, flowering and Asterid evolution.</title>
        <authorList>
            <person name="Badouin H."/>
            <person name="Gouzy J."/>
            <person name="Grassa C.J."/>
            <person name="Murat F."/>
            <person name="Staton S.E."/>
            <person name="Cottret L."/>
            <person name="Lelandais-Briere C."/>
            <person name="Owens G.L."/>
            <person name="Carrere S."/>
            <person name="Mayjonade B."/>
            <person name="Legrand L."/>
            <person name="Gill N."/>
            <person name="Kane N.C."/>
            <person name="Bowers J.E."/>
            <person name="Hubner S."/>
            <person name="Bellec A."/>
            <person name="Berard A."/>
            <person name="Berges H."/>
            <person name="Blanchet N."/>
            <person name="Boniface M.C."/>
            <person name="Brunel D."/>
            <person name="Catrice O."/>
            <person name="Chaidir N."/>
            <person name="Claudel C."/>
            <person name="Donnadieu C."/>
            <person name="Faraut T."/>
            <person name="Fievet G."/>
            <person name="Helmstetter N."/>
            <person name="King M."/>
            <person name="Knapp S.J."/>
            <person name="Lai Z."/>
            <person name="Le Paslier M.C."/>
            <person name="Lippi Y."/>
            <person name="Lorenzon L."/>
            <person name="Mandel J.R."/>
            <person name="Marage G."/>
            <person name="Marchand G."/>
            <person name="Marquand E."/>
            <person name="Bret-Mestries E."/>
            <person name="Morien E."/>
            <person name="Nambeesan S."/>
            <person name="Nguyen T."/>
            <person name="Pegot-Espagnet P."/>
            <person name="Pouilly N."/>
            <person name="Raftis F."/>
            <person name="Sallet E."/>
            <person name="Schiex T."/>
            <person name="Thomas J."/>
            <person name="Vandecasteele C."/>
            <person name="Vares D."/>
            <person name="Vear F."/>
            <person name="Vautrin S."/>
            <person name="Crespi M."/>
            <person name="Mangin B."/>
            <person name="Burke J.M."/>
            <person name="Salse J."/>
            <person name="Munos S."/>
            <person name="Vincourt P."/>
            <person name="Rieseberg L.H."/>
            <person name="Langlade N.B."/>
        </authorList>
    </citation>
    <scope>NUCLEOTIDE SEQUENCE</scope>
    <source>
        <tissue evidence="4">Leaves</tissue>
    </source>
</reference>
<dbReference type="PANTHER" id="PTHR46008">
    <property type="entry name" value="LEAF RUST 10 DISEASE-RESISTANCE LOCUS RECEPTOR-LIKE PROTEIN KINASE-LIKE 1.4"/>
    <property type="match status" value="1"/>
</dbReference>
<evidence type="ECO:0000313" key="5">
    <source>
        <dbReference type="Proteomes" id="UP000215914"/>
    </source>
</evidence>
<organism evidence="4 5">
    <name type="scientific">Helianthus annuus</name>
    <name type="common">Common sunflower</name>
    <dbReference type="NCBI Taxonomy" id="4232"/>
    <lineage>
        <taxon>Eukaryota</taxon>
        <taxon>Viridiplantae</taxon>
        <taxon>Streptophyta</taxon>
        <taxon>Embryophyta</taxon>
        <taxon>Tracheophyta</taxon>
        <taxon>Spermatophyta</taxon>
        <taxon>Magnoliopsida</taxon>
        <taxon>eudicotyledons</taxon>
        <taxon>Gunneridae</taxon>
        <taxon>Pentapetalae</taxon>
        <taxon>asterids</taxon>
        <taxon>campanulids</taxon>
        <taxon>Asterales</taxon>
        <taxon>Asteraceae</taxon>
        <taxon>Asteroideae</taxon>
        <taxon>Heliantheae alliance</taxon>
        <taxon>Heliantheae</taxon>
        <taxon>Helianthus</taxon>
    </lineage>
</organism>
<dbReference type="EMBL" id="MNCJ02000330">
    <property type="protein sequence ID" value="KAF5764177.1"/>
    <property type="molecule type" value="Genomic_DNA"/>
</dbReference>
<keyword evidence="1" id="KW-0547">Nucleotide-binding</keyword>
<dbReference type="Gramene" id="mRNA:HanXRQr2_Chr15g0688991">
    <property type="protein sequence ID" value="CDS:HanXRQr2_Chr15g0688991.1"/>
    <property type="gene ID" value="HanXRQr2_Chr15g0688991"/>
</dbReference>
<evidence type="ECO:0000256" key="2">
    <source>
        <dbReference type="ARBA" id="ARBA00022840"/>
    </source>
</evidence>
<feature type="signal peptide" evidence="3">
    <location>
        <begin position="1"/>
        <end position="16"/>
    </location>
</feature>
<keyword evidence="2" id="KW-0067">ATP-binding</keyword>
<name>A0A9K3E0V6_HELAN</name>
<reference evidence="4" key="2">
    <citation type="submission" date="2020-06" db="EMBL/GenBank/DDBJ databases">
        <title>Helianthus annuus Genome sequencing and assembly Release 2.</title>
        <authorList>
            <person name="Gouzy J."/>
            <person name="Langlade N."/>
            <person name="Munos S."/>
        </authorList>
    </citation>
    <scope>NUCLEOTIDE SEQUENCE</scope>
    <source>
        <tissue evidence="4">Leaves</tissue>
    </source>
</reference>
<dbReference type="PANTHER" id="PTHR46008:SF25">
    <property type="entry name" value="PROTEIN KINASE DOMAIN-CONTAINING PROTEIN"/>
    <property type="match status" value="1"/>
</dbReference>
<proteinExistence type="predicted"/>
<dbReference type="Proteomes" id="UP000215914">
    <property type="component" value="Unassembled WGS sequence"/>
</dbReference>
<keyword evidence="5" id="KW-1185">Reference proteome</keyword>
<feature type="chain" id="PRO_5039909112" description="Wall-associated receptor kinase, galacturonan-binding domain-containing protein" evidence="3">
    <location>
        <begin position="17"/>
        <end position="301"/>
    </location>
</feature>
<evidence type="ECO:0000256" key="1">
    <source>
        <dbReference type="ARBA" id="ARBA00022741"/>
    </source>
</evidence>
<evidence type="ECO:0008006" key="6">
    <source>
        <dbReference type="Google" id="ProtNLM"/>
    </source>
</evidence>
<comment type="caution">
    <text evidence="4">The sequence shown here is derived from an EMBL/GenBank/DDBJ whole genome shotgun (WGS) entry which is preliminary data.</text>
</comment>
<dbReference type="GO" id="GO:0005524">
    <property type="term" value="F:ATP binding"/>
    <property type="evidence" value="ECO:0007669"/>
    <property type="project" value="UniProtKB-KW"/>
</dbReference>
<evidence type="ECO:0000256" key="3">
    <source>
        <dbReference type="SAM" id="SignalP"/>
    </source>
</evidence>
<accession>A0A9K3E0V6</accession>
<protein>
    <recommendedName>
        <fullName evidence="6">Wall-associated receptor kinase, galacturonan-binding domain-containing protein</fullName>
    </recommendedName>
</protein>
<evidence type="ECO:0000313" key="4">
    <source>
        <dbReference type="EMBL" id="KAF5764177.1"/>
    </source>
</evidence>
<keyword evidence="3" id="KW-0732">Signal</keyword>
<dbReference type="AlphaFoldDB" id="A0A9K3E0V6"/>
<sequence>MILVFVFVSCLPLVHSATYSNLSMPICPESFSCPGLVPFKYPFYNVSDTRCGLIKVNCTSQGGEIQLGGRSYDIGSNVFSDNVVIWNRTFEPLVNTFTFLSPNPLLYSISINPNITLLKCTKNLPYFDQHSYNSYKRCKDHNFYYNYFNGTVPSDLPHTCQLVQLPKKLSLNPGLDETNIFSLLSSNTSIFFNLSHSCTECQTKGLLCDTENGRDVQCYEVKKGIYSFVFSFPSSFIFTLYWVDETNILFGCYKKPGGESTSITHRGNLHLLFYLLLLDINIVYNRVDVSNKVLKLLMSYD</sequence>